<dbReference type="InterPro" id="IPR001895">
    <property type="entry name" value="RASGEF_cat_dom"/>
</dbReference>
<dbReference type="OrthoDB" id="546434at2759"/>
<keyword evidence="1 2" id="KW-0344">Guanine-nucleotide releasing factor</keyword>
<dbReference type="InterPro" id="IPR000651">
    <property type="entry name" value="Ras-like_Gua-exchang_fac_N"/>
</dbReference>
<dbReference type="GO" id="GO:0007265">
    <property type="term" value="P:Ras protein signal transduction"/>
    <property type="evidence" value="ECO:0007669"/>
    <property type="project" value="TreeGrafter"/>
</dbReference>
<proteinExistence type="predicted"/>
<feature type="domain" description="Ras-GEF" evidence="4">
    <location>
        <begin position="244"/>
        <end position="480"/>
    </location>
</feature>
<dbReference type="PANTHER" id="PTHR23113:SF348">
    <property type="entry name" value="GUANYL-NUCLEOTIDE EXCHANGE FACTOR RASGEF, PUTATIVE (AFU_ORTHOLOGUE AFUA_1G04700)-RELATED"/>
    <property type="match status" value="1"/>
</dbReference>
<feature type="region of interest" description="Disordered" evidence="3">
    <location>
        <begin position="476"/>
        <end position="502"/>
    </location>
</feature>
<evidence type="ECO:0000256" key="2">
    <source>
        <dbReference type="PROSITE-ProRule" id="PRU00168"/>
    </source>
</evidence>
<evidence type="ECO:0000256" key="3">
    <source>
        <dbReference type="SAM" id="MobiDB-lite"/>
    </source>
</evidence>
<dbReference type="InterPro" id="IPR008937">
    <property type="entry name" value="Ras-like_GEF"/>
</dbReference>
<dbReference type="InterPro" id="IPR036964">
    <property type="entry name" value="RASGEF_cat_dom_sf"/>
</dbReference>
<dbReference type="SUPFAM" id="SSF48366">
    <property type="entry name" value="Ras GEF"/>
    <property type="match status" value="1"/>
</dbReference>
<dbReference type="Proteomes" id="UP000603453">
    <property type="component" value="Unassembled WGS sequence"/>
</dbReference>
<protein>
    <submittedName>
        <fullName evidence="6">Uncharacterized protein</fullName>
    </submittedName>
</protein>
<organism evidence="6 7">
    <name type="scientific">Mucor saturninus</name>
    <dbReference type="NCBI Taxonomy" id="64648"/>
    <lineage>
        <taxon>Eukaryota</taxon>
        <taxon>Fungi</taxon>
        <taxon>Fungi incertae sedis</taxon>
        <taxon>Mucoromycota</taxon>
        <taxon>Mucoromycotina</taxon>
        <taxon>Mucoromycetes</taxon>
        <taxon>Mucorales</taxon>
        <taxon>Mucorineae</taxon>
        <taxon>Mucoraceae</taxon>
        <taxon>Mucor</taxon>
    </lineage>
</organism>
<evidence type="ECO:0000313" key="6">
    <source>
        <dbReference type="EMBL" id="KAG2197406.1"/>
    </source>
</evidence>
<dbReference type="EMBL" id="JAEPRD010000129">
    <property type="protein sequence ID" value="KAG2197406.1"/>
    <property type="molecule type" value="Genomic_DNA"/>
</dbReference>
<dbReference type="Gene3D" id="1.10.840.10">
    <property type="entry name" value="Ras guanine-nucleotide exchange factors catalytic domain"/>
    <property type="match status" value="1"/>
</dbReference>
<gene>
    <name evidence="6" type="ORF">INT47_005659</name>
</gene>
<dbReference type="Pfam" id="PF00618">
    <property type="entry name" value="RasGEF_N"/>
    <property type="match status" value="1"/>
</dbReference>
<dbReference type="GO" id="GO:0005886">
    <property type="term" value="C:plasma membrane"/>
    <property type="evidence" value="ECO:0007669"/>
    <property type="project" value="TreeGrafter"/>
</dbReference>
<reference evidence="6" key="1">
    <citation type="submission" date="2020-12" db="EMBL/GenBank/DDBJ databases">
        <title>Metabolic potential, ecology and presence of endohyphal bacteria is reflected in genomic diversity of Mucoromycotina.</title>
        <authorList>
            <person name="Muszewska A."/>
            <person name="Okrasinska A."/>
            <person name="Steczkiewicz K."/>
            <person name="Drgas O."/>
            <person name="Orlowska M."/>
            <person name="Perlinska-Lenart U."/>
            <person name="Aleksandrzak-Piekarczyk T."/>
            <person name="Szatraj K."/>
            <person name="Zielenkiewicz U."/>
            <person name="Pilsyk S."/>
            <person name="Malc E."/>
            <person name="Mieczkowski P."/>
            <person name="Kruszewska J.S."/>
            <person name="Biernat P."/>
            <person name="Pawlowska J."/>
        </authorList>
    </citation>
    <scope>NUCLEOTIDE SEQUENCE</scope>
    <source>
        <strain evidence="6">WA0000017839</strain>
    </source>
</reference>
<dbReference type="PROSITE" id="PS50009">
    <property type="entry name" value="RASGEF_CAT"/>
    <property type="match status" value="1"/>
</dbReference>
<dbReference type="Gene3D" id="1.20.870.10">
    <property type="entry name" value="Son of sevenless (SoS) protein Chain: S domain 1"/>
    <property type="match status" value="1"/>
</dbReference>
<evidence type="ECO:0000256" key="1">
    <source>
        <dbReference type="ARBA" id="ARBA00022658"/>
    </source>
</evidence>
<evidence type="ECO:0000259" key="5">
    <source>
        <dbReference type="PROSITE" id="PS50212"/>
    </source>
</evidence>
<name>A0A8H7USX5_9FUNG</name>
<comment type="caution">
    <text evidence="6">The sequence shown here is derived from an EMBL/GenBank/DDBJ whole genome shotgun (WGS) entry which is preliminary data.</text>
</comment>
<dbReference type="PROSITE" id="PS50212">
    <property type="entry name" value="RASGEF_NTER"/>
    <property type="match status" value="1"/>
</dbReference>
<dbReference type="CDD" id="cd00155">
    <property type="entry name" value="RasGEF"/>
    <property type="match status" value="1"/>
</dbReference>
<evidence type="ECO:0000259" key="4">
    <source>
        <dbReference type="PROSITE" id="PS50009"/>
    </source>
</evidence>
<dbReference type="InterPro" id="IPR023578">
    <property type="entry name" value="Ras_GEF_dom_sf"/>
</dbReference>
<dbReference type="Pfam" id="PF00617">
    <property type="entry name" value="RasGEF"/>
    <property type="match status" value="1"/>
</dbReference>
<sequence>MTTKASFYIDCHSDRQTELIPFFYILDEDAVIIFQTVFRKFMKPLDLVNLLIERFESDLTQESDTMLPTVRQQRIRWFFCLWLSQYWGDFQSSATRRMMMQFLERVRSYDRLTSVIDVLLPLAIREPALRDKDSGWGMCDDDMEHHKKARKKDSGYNEWIPPHPKGGTIERTRSLRRAVSTGHPKLPCFKSLVASLAITDRRRNSVPCRLDNLPTAVFGGGLVSIVQQQKSLPVDPYQVLSSLSPLTLAQQLTWIEADIFRRIQPRDFLRHLWSCNSSNHHHEKNPVLASIEHFNFVSGWIASLVVNQTLLDKRVTVFEFCLQLAVDLRGLNNFNTLMAVLAGINSAAVLRLKLTRDKCITRNKKLFHVFLELESLMSSERSFSNYRSTLKQTQVPGIPYLGIHQQDLVSLGEANKDHKIDGKVHWKKFRLMGDSILQMMRFQYPTYAFEPNPFLLYFIGHQSIPTEDERYEVSKQIEPRIGKPSLSTSSSTTSSRWLSSLK</sequence>
<feature type="domain" description="N-terminal Ras-GEF" evidence="5">
    <location>
        <begin position="1"/>
        <end position="127"/>
    </location>
</feature>
<keyword evidence="7" id="KW-1185">Reference proteome</keyword>
<dbReference type="AlphaFoldDB" id="A0A8H7USX5"/>
<evidence type="ECO:0000313" key="7">
    <source>
        <dbReference type="Proteomes" id="UP000603453"/>
    </source>
</evidence>
<dbReference type="SMART" id="SM00147">
    <property type="entry name" value="RasGEF"/>
    <property type="match status" value="1"/>
</dbReference>
<dbReference type="PANTHER" id="PTHR23113">
    <property type="entry name" value="GUANINE NUCLEOTIDE EXCHANGE FACTOR"/>
    <property type="match status" value="1"/>
</dbReference>
<feature type="compositionally biased region" description="Low complexity" evidence="3">
    <location>
        <begin position="485"/>
        <end position="502"/>
    </location>
</feature>
<accession>A0A8H7USX5</accession>
<dbReference type="GO" id="GO:0005085">
    <property type="term" value="F:guanyl-nucleotide exchange factor activity"/>
    <property type="evidence" value="ECO:0007669"/>
    <property type="project" value="UniProtKB-KW"/>
</dbReference>